<proteinExistence type="predicted"/>
<evidence type="ECO:0000256" key="1">
    <source>
        <dbReference type="SAM" id="Coils"/>
    </source>
</evidence>
<dbReference type="Proteomes" id="UP000693981">
    <property type="component" value="Unassembled WGS sequence"/>
</dbReference>
<dbReference type="OrthoDB" id="148089at2759"/>
<organism evidence="2 3">
    <name type="scientific">Phytophthora boehmeriae</name>
    <dbReference type="NCBI Taxonomy" id="109152"/>
    <lineage>
        <taxon>Eukaryota</taxon>
        <taxon>Sar</taxon>
        <taxon>Stramenopiles</taxon>
        <taxon>Oomycota</taxon>
        <taxon>Peronosporomycetes</taxon>
        <taxon>Peronosporales</taxon>
        <taxon>Peronosporaceae</taxon>
        <taxon>Phytophthora</taxon>
    </lineage>
</organism>
<gene>
    <name evidence="2" type="ORF">PHYBOEH_006310</name>
</gene>
<dbReference type="EMBL" id="JAGDFL010000332">
    <property type="protein sequence ID" value="KAG7392713.1"/>
    <property type="molecule type" value="Genomic_DNA"/>
</dbReference>
<evidence type="ECO:0000313" key="3">
    <source>
        <dbReference type="Proteomes" id="UP000693981"/>
    </source>
</evidence>
<keyword evidence="1" id="KW-0175">Coiled coil</keyword>
<name>A0A8T1WL54_9STRA</name>
<sequence length="309" mass="35747">MQVDEAKRARQRMHVKNCYDRQQGRMAAMRKEVQELEIEYARTIERKRQSSEFGCSAEFCQPSEDLVERYTQLVINKEALRRENKEMALIASKHAQFHAKAQRLLASECLPSLSSLISEGMWDPYVPLFAVAPDHVKFTLTKRFTGTTPIELSARAWRVTSSTQGLAGLYSPTMHLSLKKLQVVDEHNVIMYRVIPNAHATGDVQSLFLVSYFHMEGSYIILFRSVNRNKLRYNDMREPGQVVDGKWLDMFTWTIFEEVPNDEHAVKFSYGGIVYSTEAASTHVWMMEILLLALRWEAKVVQPTFMLRD</sequence>
<accession>A0A8T1WL54</accession>
<evidence type="ECO:0000313" key="2">
    <source>
        <dbReference type="EMBL" id="KAG7392713.1"/>
    </source>
</evidence>
<protein>
    <submittedName>
        <fullName evidence="2">Uncharacterized protein</fullName>
    </submittedName>
</protein>
<comment type="caution">
    <text evidence="2">The sequence shown here is derived from an EMBL/GenBank/DDBJ whole genome shotgun (WGS) entry which is preliminary data.</text>
</comment>
<dbReference type="AlphaFoldDB" id="A0A8T1WL54"/>
<keyword evidence="3" id="KW-1185">Reference proteome</keyword>
<feature type="coiled-coil region" evidence="1">
    <location>
        <begin position="19"/>
        <end position="83"/>
    </location>
</feature>
<reference evidence="2" key="1">
    <citation type="submission" date="2021-02" db="EMBL/GenBank/DDBJ databases">
        <authorList>
            <person name="Palmer J.M."/>
        </authorList>
    </citation>
    <scope>NUCLEOTIDE SEQUENCE</scope>
    <source>
        <strain evidence="2">SCRP23</strain>
    </source>
</reference>